<comment type="caution">
    <text evidence="2">The sequence shown here is derived from an EMBL/GenBank/DDBJ whole genome shotgun (WGS) entry which is preliminary data.</text>
</comment>
<evidence type="ECO:0000256" key="1">
    <source>
        <dbReference type="SAM" id="MobiDB-lite"/>
    </source>
</evidence>
<feature type="non-terminal residue" evidence="2">
    <location>
        <position position="1"/>
    </location>
</feature>
<gene>
    <name evidence="2" type="ORF">BN2614_LOCUS1</name>
</gene>
<organism evidence="2 3">
    <name type="scientific">Gulo gulo</name>
    <name type="common">Wolverine</name>
    <name type="synonym">Gluton</name>
    <dbReference type="NCBI Taxonomy" id="48420"/>
    <lineage>
        <taxon>Eukaryota</taxon>
        <taxon>Metazoa</taxon>
        <taxon>Chordata</taxon>
        <taxon>Craniata</taxon>
        <taxon>Vertebrata</taxon>
        <taxon>Euteleostomi</taxon>
        <taxon>Mammalia</taxon>
        <taxon>Eutheria</taxon>
        <taxon>Laurasiatheria</taxon>
        <taxon>Carnivora</taxon>
        <taxon>Caniformia</taxon>
        <taxon>Musteloidea</taxon>
        <taxon>Mustelidae</taxon>
        <taxon>Guloninae</taxon>
        <taxon>Gulo</taxon>
    </lineage>
</organism>
<dbReference type="Proteomes" id="UP000269945">
    <property type="component" value="Unassembled WGS sequence"/>
</dbReference>
<protein>
    <submittedName>
        <fullName evidence="2">Uncharacterized protein</fullName>
    </submittedName>
</protein>
<accession>A0A9X9LFM4</accession>
<proteinExistence type="predicted"/>
<feature type="region of interest" description="Disordered" evidence="1">
    <location>
        <begin position="29"/>
        <end position="72"/>
    </location>
</feature>
<keyword evidence="3" id="KW-1185">Reference proteome</keyword>
<evidence type="ECO:0000313" key="3">
    <source>
        <dbReference type="Proteomes" id="UP000269945"/>
    </source>
</evidence>
<evidence type="ECO:0000313" key="2">
    <source>
        <dbReference type="EMBL" id="VCW67032.1"/>
    </source>
</evidence>
<dbReference type="EMBL" id="CYRY02002354">
    <property type="protein sequence ID" value="VCW67032.1"/>
    <property type="molecule type" value="Genomic_DNA"/>
</dbReference>
<name>A0A9X9LFM4_GULGU</name>
<sequence length="128" mass="14880">SLESDTIVVHAIQSDHKISSYRLVKPSKYSKSKRTSLSDRRTSKLERLEKEGAGRKDSQKDTGGNISVPDESIIEKGKKFRPKTLSEIMVENQIEKTRKLILKAQRAQFKIQQRKKEWEELPTQRKRT</sequence>
<dbReference type="AlphaFoldDB" id="A0A9X9LFM4"/>
<reference evidence="2 3" key="1">
    <citation type="submission" date="2018-10" db="EMBL/GenBank/DDBJ databases">
        <authorList>
            <person name="Ekblom R."/>
            <person name="Jareborg N."/>
        </authorList>
    </citation>
    <scope>NUCLEOTIDE SEQUENCE [LARGE SCALE GENOMIC DNA]</scope>
    <source>
        <tissue evidence="2">Muscle</tissue>
    </source>
</reference>
<feature type="compositionally biased region" description="Basic and acidic residues" evidence="1">
    <location>
        <begin position="36"/>
        <end position="60"/>
    </location>
</feature>